<feature type="compositionally biased region" description="Basic and acidic residues" evidence="1">
    <location>
        <begin position="385"/>
        <end position="397"/>
    </location>
</feature>
<dbReference type="OrthoDB" id="10678695at2759"/>
<evidence type="ECO:0000313" key="3">
    <source>
        <dbReference type="Proteomes" id="UP000244855"/>
    </source>
</evidence>
<feature type="region of interest" description="Disordered" evidence="1">
    <location>
        <begin position="21"/>
        <end position="40"/>
    </location>
</feature>
<feature type="region of interest" description="Disordered" evidence="1">
    <location>
        <begin position="385"/>
        <end position="404"/>
    </location>
</feature>
<gene>
    <name evidence="2" type="ORF">DM02DRAFT_626183</name>
</gene>
<proteinExistence type="predicted"/>
<accession>A0A2V1E1V8</accession>
<dbReference type="Proteomes" id="UP000244855">
    <property type="component" value="Unassembled WGS sequence"/>
</dbReference>
<feature type="compositionally biased region" description="Low complexity" evidence="1">
    <location>
        <begin position="27"/>
        <end position="37"/>
    </location>
</feature>
<evidence type="ECO:0000256" key="1">
    <source>
        <dbReference type="SAM" id="MobiDB-lite"/>
    </source>
</evidence>
<evidence type="ECO:0000313" key="2">
    <source>
        <dbReference type="EMBL" id="PVI03140.1"/>
    </source>
</evidence>
<dbReference type="EMBL" id="KZ805335">
    <property type="protein sequence ID" value="PVI03140.1"/>
    <property type="molecule type" value="Genomic_DNA"/>
</dbReference>
<reference evidence="2 3" key="1">
    <citation type="journal article" date="2018" name="Sci. Rep.">
        <title>Comparative genomics provides insights into the lifestyle and reveals functional heterogeneity of dark septate endophytic fungi.</title>
        <authorList>
            <person name="Knapp D.G."/>
            <person name="Nemeth J.B."/>
            <person name="Barry K."/>
            <person name="Hainaut M."/>
            <person name="Henrissat B."/>
            <person name="Johnson J."/>
            <person name="Kuo A."/>
            <person name="Lim J.H.P."/>
            <person name="Lipzen A."/>
            <person name="Nolan M."/>
            <person name="Ohm R.A."/>
            <person name="Tamas L."/>
            <person name="Grigoriev I.V."/>
            <person name="Spatafora J.W."/>
            <person name="Nagy L.G."/>
            <person name="Kovacs G.M."/>
        </authorList>
    </citation>
    <scope>NUCLEOTIDE SEQUENCE [LARGE SCALE GENOMIC DNA]</scope>
    <source>
        <strain evidence="2 3">DSE2036</strain>
    </source>
</reference>
<protein>
    <submittedName>
        <fullName evidence="2">Uncharacterized protein</fullName>
    </submittedName>
</protein>
<organism evidence="2 3">
    <name type="scientific">Periconia macrospinosa</name>
    <dbReference type="NCBI Taxonomy" id="97972"/>
    <lineage>
        <taxon>Eukaryota</taxon>
        <taxon>Fungi</taxon>
        <taxon>Dikarya</taxon>
        <taxon>Ascomycota</taxon>
        <taxon>Pezizomycotina</taxon>
        <taxon>Dothideomycetes</taxon>
        <taxon>Pleosporomycetidae</taxon>
        <taxon>Pleosporales</taxon>
        <taxon>Massarineae</taxon>
        <taxon>Periconiaceae</taxon>
        <taxon>Periconia</taxon>
    </lineage>
</organism>
<keyword evidence="3" id="KW-1185">Reference proteome</keyword>
<name>A0A2V1E1V8_9PLEO</name>
<sequence length="435" mass="49274">MPYPGAGTLAQPVDLEGDLVKLESEEQGSSMRSQSSSPAYALSQADRMPINEHLIEGTEQNVNVSTNENDDLVIEVDIDEDARVNSSQNGTLNTEETAEDMQIRFRDIESIGRSNEEGPDMNIEEDKAYENGYPENTPNFADVLMLRLPAEDRNLINNKLPFHQVELVDCSEYTGIARSKIVGQKPFTGMVSRINEECYMMRVGAVPDGSSLFAILIRKDTSGGLPSVQYLLESPTMELEKLRHADVKGLPGFRKRPEFKFATEEEALAALVRFYFFKAGVVLPYKVIMKEPRFQLKILRAIENYEINMAQSTSADLGVRTRPTSERTIKQLIELEKRVNKIRAERRSLAEFIDEAKREKKDAQETIGRLNSELEDLENKDKALRHKADSINEEKTKAKASLSASERYSYELGFECGRLSKEDEDDEPLAKRRKF</sequence>
<dbReference type="AlphaFoldDB" id="A0A2V1E1V8"/>